<dbReference type="AlphaFoldDB" id="A0A419A2Y9"/>
<dbReference type="RefSeq" id="WP_119899984.1">
    <property type="nucleotide sequence ID" value="NZ_QNRC01000006.1"/>
</dbReference>
<organism evidence="2 3">
    <name type="scientific">Paracoccus siganidrum</name>
    <dbReference type="NCBI Taxonomy" id="1276757"/>
    <lineage>
        <taxon>Bacteria</taxon>
        <taxon>Pseudomonadati</taxon>
        <taxon>Pseudomonadota</taxon>
        <taxon>Alphaproteobacteria</taxon>
        <taxon>Rhodobacterales</taxon>
        <taxon>Paracoccaceae</taxon>
        <taxon>Paracoccus</taxon>
    </lineage>
</organism>
<reference evidence="3" key="1">
    <citation type="submission" date="2018-09" db="EMBL/GenBank/DDBJ databases">
        <title>Paracoccus onubensis nov. sp. a moderate halophilic bacterium isolated from Gruta de las Maravillas (Aracena, Spain).</title>
        <authorList>
            <person name="Jurado V."/>
            <person name="Gutierrez-Patricio S."/>
            <person name="Gonzalez-Pimentel J.L."/>
            <person name="Miller A.Z."/>
            <person name="Laiz L."/>
            <person name="Saiz-Jimenez C."/>
        </authorList>
    </citation>
    <scope>NUCLEOTIDE SEQUENCE [LARGE SCALE GENOMIC DNA]</scope>
    <source>
        <strain evidence="3">DSM 26381</strain>
    </source>
</reference>
<feature type="transmembrane region" description="Helical" evidence="1">
    <location>
        <begin position="19"/>
        <end position="45"/>
    </location>
</feature>
<evidence type="ECO:0000313" key="3">
    <source>
        <dbReference type="Proteomes" id="UP000283587"/>
    </source>
</evidence>
<dbReference type="OrthoDB" id="7847071at2"/>
<feature type="transmembrane region" description="Helical" evidence="1">
    <location>
        <begin position="163"/>
        <end position="185"/>
    </location>
</feature>
<proteinExistence type="predicted"/>
<dbReference type="EMBL" id="QZEW01000086">
    <property type="protein sequence ID" value="RJL07687.1"/>
    <property type="molecule type" value="Genomic_DNA"/>
</dbReference>
<name>A0A419A2Y9_9RHOB</name>
<keyword evidence="1" id="KW-1133">Transmembrane helix</keyword>
<sequence length="190" mass="20953">MPQIDGVIGFLDSRSFGTIWFWIVLIGLWSASGRHVLGVPAEVLMRARRARRAGRPEADEVIALLDWLSLTLPRWRLGRSEGAVFLGASLFALTSLAILGFGYWLEMAQALTLLATPFLVLFWMRVWLARGLAPVLAEAQSGARPVAEAAAEAIRRMVIHRRLASVLSIASVAATALWGTLWMLMRPYGL</sequence>
<feature type="transmembrane region" description="Helical" evidence="1">
    <location>
        <begin position="110"/>
        <end position="128"/>
    </location>
</feature>
<evidence type="ECO:0000256" key="1">
    <source>
        <dbReference type="SAM" id="Phobius"/>
    </source>
</evidence>
<protein>
    <recommendedName>
        <fullName evidence="4">Component of SufBCD complex</fullName>
    </recommendedName>
</protein>
<keyword evidence="1" id="KW-0472">Membrane</keyword>
<gene>
    <name evidence="2" type="ORF">D3P05_17350</name>
</gene>
<feature type="transmembrane region" description="Helical" evidence="1">
    <location>
        <begin position="83"/>
        <end position="104"/>
    </location>
</feature>
<keyword evidence="1" id="KW-0812">Transmembrane</keyword>
<comment type="caution">
    <text evidence="2">The sequence shown here is derived from an EMBL/GenBank/DDBJ whole genome shotgun (WGS) entry which is preliminary data.</text>
</comment>
<evidence type="ECO:0000313" key="2">
    <source>
        <dbReference type="EMBL" id="RJL07687.1"/>
    </source>
</evidence>
<accession>A0A419A2Y9</accession>
<keyword evidence="3" id="KW-1185">Reference proteome</keyword>
<evidence type="ECO:0008006" key="4">
    <source>
        <dbReference type="Google" id="ProtNLM"/>
    </source>
</evidence>
<dbReference type="Proteomes" id="UP000283587">
    <property type="component" value="Unassembled WGS sequence"/>
</dbReference>